<reference evidence="2 3" key="1">
    <citation type="journal article" date="2016" name="Nat. Commun.">
        <title>Thousands of microbial genomes shed light on interconnected biogeochemical processes in an aquifer system.</title>
        <authorList>
            <person name="Anantharaman K."/>
            <person name="Brown C.T."/>
            <person name="Hug L.A."/>
            <person name="Sharon I."/>
            <person name="Castelle C.J."/>
            <person name="Probst A.J."/>
            <person name="Thomas B.C."/>
            <person name="Singh A."/>
            <person name="Wilkins M.J."/>
            <person name="Karaoz U."/>
            <person name="Brodie E.L."/>
            <person name="Williams K.H."/>
            <person name="Hubbard S.S."/>
            <person name="Banfield J.F."/>
        </authorList>
    </citation>
    <scope>NUCLEOTIDE SEQUENCE [LARGE SCALE GENOMIC DNA]</scope>
</reference>
<dbReference type="AlphaFoldDB" id="A0A1F6EE33"/>
<dbReference type="Gene3D" id="3.10.50.10">
    <property type="match status" value="1"/>
</dbReference>
<feature type="domain" description="GH18" evidence="1">
    <location>
        <begin position="1"/>
        <end position="338"/>
    </location>
</feature>
<dbReference type="STRING" id="1798508.A3A35_03465"/>
<name>A0A1F6EE33_9BACT</name>
<dbReference type="SUPFAM" id="SSF51445">
    <property type="entry name" value="(Trans)glycosidases"/>
    <property type="match status" value="1"/>
</dbReference>
<comment type="caution">
    <text evidence="2">The sequence shown here is derived from an EMBL/GenBank/DDBJ whole genome shotgun (WGS) entry which is preliminary data.</text>
</comment>
<dbReference type="GO" id="GO:0005975">
    <property type="term" value="P:carbohydrate metabolic process"/>
    <property type="evidence" value="ECO:0007669"/>
    <property type="project" value="InterPro"/>
</dbReference>
<dbReference type="Proteomes" id="UP000179115">
    <property type="component" value="Unassembled WGS sequence"/>
</dbReference>
<evidence type="ECO:0000259" key="1">
    <source>
        <dbReference type="PROSITE" id="PS51910"/>
    </source>
</evidence>
<dbReference type="InterPro" id="IPR017853">
    <property type="entry name" value="GH"/>
</dbReference>
<accession>A0A1F6EE33</accession>
<dbReference type="PANTHER" id="PTHR46066">
    <property type="entry name" value="CHITINASE DOMAIN-CONTAINING PROTEIN 1 FAMILY MEMBER"/>
    <property type="match status" value="1"/>
</dbReference>
<protein>
    <recommendedName>
        <fullName evidence="1">GH18 domain-containing protein</fullName>
    </recommendedName>
</protein>
<proteinExistence type="predicted"/>
<dbReference type="SMART" id="SM00636">
    <property type="entry name" value="Glyco_18"/>
    <property type="match status" value="1"/>
</dbReference>
<dbReference type="InterPro" id="IPR011583">
    <property type="entry name" value="Chitinase_II/V-like_cat"/>
</dbReference>
<dbReference type="Gene3D" id="3.20.20.80">
    <property type="entry name" value="Glycosidases"/>
    <property type="match status" value="1"/>
</dbReference>
<dbReference type="InterPro" id="IPR029070">
    <property type="entry name" value="Chitinase_insertion_sf"/>
</dbReference>
<dbReference type="Pfam" id="PF00704">
    <property type="entry name" value="Glyco_hydro_18"/>
    <property type="match status" value="1"/>
</dbReference>
<gene>
    <name evidence="2" type="ORF">A3A35_03465</name>
</gene>
<dbReference type="PROSITE" id="PS51910">
    <property type="entry name" value="GH18_2"/>
    <property type="match status" value="1"/>
</dbReference>
<sequence>MEHFDVLTEVNPFGYSVKSNGTIADTMKVHEEPWASFIAAARAKKIRVIPTLMWSNGADIHRILSNTETRINLEDSITALVNGEEYDGIEIDFEGKYAETRPYFSTFLRGLYQRMGKKWVMCDIEPRTPISSRYEGTPPKGAGEYANDYSAINKYCDRVKIMAYDQGSIDVKLNAANFGPYIPIADSTWVEKVVNLTAQTILKKKLVLGIPTYGYEYNVTSLSEDGYRYTLQWAFNPRYALDLAKEFNLTPVRNFAGELNITYFPAVPPPPDANPLDLPKALAQTTASDGTFNIAWWSDAKAIAEKVALARKLGLRGVAIFKIDGGGDPALWEALPRR</sequence>
<dbReference type="InterPro" id="IPR001223">
    <property type="entry name" value="Glyco_hydro18_cat"/>
</dbReference>
<dbReference type="PANTHER" id="PTHR46066:SF2">
    <property type="entry name" value="CHITINASE DOMAIN-CONTAINING PROTEIN 1"/>
    <property type="match status" value="1"/>
</dbReference>
<dbReference type="GO" id="GO:0008061">
    <property type="term" value="F:chitin binding"/>
    <property type="evidence" value="ECO:0007669"/>
    <property type="project" value="InterPro"/>
</dbReference>
<evidence type="ECO:0000313" key="2">
    <source>
        <dbReference type="EMBL" id="OGG71472.1"/>
    </source>
</evidence>
<organism evidence="2 3">
    <name type="scientific">Candidatus Kaiserbacteria bacterium RIFCSPLOWO2_01_FULL_51_21</name>
    <dbReference type="NCBI Taxonomy" id="1798508"/>
    <lineage>
        <taxon>Bacteria</taxon>
        <taxon>Candidatus Kaiseribacteriota</taxon>
    </lineage>
</organism>
<evidence type="ECO:0000313" key="3">
    <source>
        <dbReference type="Proteomes" id="UP000179115"/>
    </source>
</evidence>
<dbReference type="EMBL" id="MFLV01000022">
    <property type="protein sequence ID" value="OGG71472.1"/>
    <property type="molecule type" value="Genomic_DNA"/>
</dbReference>